<evidence type="ECO:0000313" key="2">
    <source>
        <dbReference type="Proteomes" id="UP000015241"/>
    </source>
</evidence>
<dbReference type="SUPFAM" id="SSF81383">
    <property type="entry name" value="F-box domain"/>
    <property type="match status" value="1"/>
</dbReference>
<dbReference type="Proteomes" id="UP000015241">
    <property type="component" value="Unassembled WGS sequence"/>
</dbReference>
<dbReference type="OrthoDB" id="2977329at2759"/>
<feature type="non-terminal residue" evidence="1">
    <location>
        <position position="1"/>
    </location>
</feature>
<organism evidence="1 2">
    <name type="scientific">Fomitopsis schrenkii</name>
    <name type="common">Brown rot fungus</name>
    <dbReference type="NCBI Taxonomy" id="2126942"/>
    <lineage>
        <taxon>Eukaryota</taxon>
        <taxon>Fungi</taxon>
        <taxon>Dikarya</taxon>
        <taxon>Basidiomycota</taxon>
        <taxon>Agaricomycotina</taxon>
        <taxon>Agaricomycetes</taxon>
        <taxon>Polyporales</taxon>
        <taxon>Fomitopsis</taxon>
    </lineage>
</organism>
<dbReference type="InterPro" id="IPR036047">
    <property type="entry name" value="F-box-like_dom_sf"/>
</dbReference>
<protein>
    <recommendedName>
        <fullName evidence="3">F-box domain-containing protein</fullName>
    </recommendedName>
</protein>
<accession>S8ECN8</accession>
<sequence length="58" mass="6710">VEMSTAQSVLPLEIAYRILDFLHDSPHALWACSLVHSTWRPHAQRLLFATVLLRDRRA</sequence>
<dbReference type="HOGENOM" id="CLU_2984475_0_0_1"/>
<feature type="non-terminal residue" evidence="1">
    <location>
        <position position="58"/>
    </location>
</feature>
<reference evidence="1 2" key="1">
    <citation type="journal article" date="2012" name="Science">
        <title>The Paleozoic origin of enzymatic lignin decomposition reconstructed from 31 fungal genomes.</title>
        <authorList>
            <person name="Floudas D."/>
            <person name="Binder M."/>
            <person name="Riley R."/>
            <person name="Barry K."/>
            <person name="Blanchette R.A."/>
            <person name="Henrissat B."/>
            <person name="Martinez A.T."/>
            <person name="Otillar R."/>
            <person name="Spatafora J.W."/>
            <person name="Yadav J.S."/>
            <person name="Aerts A."/>
            <person name="Benoit I."/>
            <person name="Boyd A."/>
            <person name="Carlson A."/>
            <person name="Copeland A."/>
            <person name="Coutinho P.M."/>
            <person name="de Vries R.P."/>
            <person name="Ferreira P."/>
            <person name="Findley K."/>
            <person name="Foster B."/>
            <person name="Gaskell J."/>
            <person name="Glotzer D."/>
            <person name="Gorecki P."/>
            <person name="Heitman J."/>
            <person name="Hesse C."/>
            <person name="Hori C."/>
            <person name="Igarashi K."/>
            <person name="Jurgens J.A."/>
            <person name="Kallen N."/>
            <person name="Kersten P."/>
            <person name="Kohler A."/>
            <person name="Kuees U."/>
            <person name="Kumar T.K.A."/>
            <person name="Kuo A."/>
            <person name="LaButti K."/>
            <person name="Larrondo L.F."/>
            <person name="Lindquist E."/>
            <person name="Ling A."/>
            <person name="Lombard V."/>
            <person name="Lucas S."/>
            <person name="Lundell T."/>
            <person name="Martin R."/>
            <person name="McLaughlin D.J."/>
            <person name="Morgenstern I."/>
            <person name="Morin E."/>
            <person name="Murat C."/>
            <person name="Nagy L.G."/>
            <person name="Nolan M."/>
            <person name="Ohm R.A."/>
            <person name="Patyshakuliyeva A."/>
            <person name="Rokas A."/>
            <person name="Ruiz-Duenas F.J."/>
            <person name="Sabat G."/>
            <person name="Salamov A."/>
            <person name="Samejima M."/>
            <person name="Schmutz J."/>
            <person name="Slot J.C."/>
            <person name="St John F."/>
            <person name="Stenlid J."/>
            <person name="Sun H."/>
            <person name="Sun S."/>
            <person name="Syed K."/>
            <person name="Tsang A."/>
            <person name="Wiebenga A."/>
            <person name="Young D."/>
            <person name="Pisabarro A."/>
            <person name="Eastwood D.C."/>
            <person name="Martin F."/>
            <person name="Cullen D."/>
            <person name="Grigoriev I.V."/>
            <person name="Hibbett D.S."/>
        </authorList>
    </citation>
    <scope>NUCLEOTIDE SEQUENCE</scope>
    <source>
        <strain evidence="2">FP-58527</strain>
    </source>
</reference>
<name>S8ECN8_FOMSC</name>
<dbReference type="AlphaFoldDB" id="S8ECN8"/>
<evidence type="ECO:0000313" key="1">
    <source>
        <dbReference type="EMBL" id="EPT02393.1"/>
    </source>
</evidence>
<keyword evidence="2" id="KW-1185">Reference proteome</keyword>
<proteinExistence type="predicted"/>
<gene>
    <name evidence="1" type="ORF">FOMPIDRAFT_1095389</name>
</gene>
<evidence type="ECO:0008006" key="3">
    <source>
        <dbReference type="Google" id="ProtNLM"/>
    </source>
</evidence>
<dbReference type="InParanoid" id="S8ECN8"/>
<dbReference type="EMBL" id="KE504136">
    <property type="protein sequence ID" value="EPT02393.1"/>
    <property type="molecule type" value="Genomic_DNA"/>
</dbReference>